<evidence type="ECO:0000256" key="1">
    <source>
        <dbReference type="ARBA" id="ARBA00008645"/>
    </source>
</evidence>
<dbReference type="PANTHER" id="PTHR22946:SF9">
    <property type="entry name" value="POLYKETIDE TRANSFERASE AF380"/>
    <property type="match status" value="1"/>
</dbReference>
<sequence length="301" mass="32721">MDRTEVTFPSAGLDCAAWLYRPDGPGPHPLVVMAHGFSGTRELRLDAYAERFQAAGLGALLFDYRFFGASAGQPRQLLDITCQLHDWHHAVAYARGLDWVDPARIGLFGSSYSGGHVVTVAAEDPRIAALVAQCPFADGLATVRRIGPLPALRLTGHALLDQLGALAGREPHYVPAVAAPGAAGMMTTPDAKPGMEALVPAETNWRNRVAARVGLRVPFYRPGRKAGAVRCPALWCVTDRDSLCPAENTVRHARKAPRGEIQRYPIGHFDIYLGEWFERAVADQTEFLRRHLLAGSPGEET</sequence>
<evidence type="ECO:0000259" key="3">
    <source>
        <dbReference type="Pfam" id="PF02129"/>
    </source>
</evidence>
<dbReference type="EMBL" id="VFML01000001">
    <property type="protein sequence ID" value="TQJ04413.1"/>
    <property type="molecule type" value="Genomic_DNA"/>
</dbReference>
<dbReference type="InterPro" id="IPR000383">
    <property type="entry name" value="Xaa-Pro-like_dom"/>
</dbReference>
<dbReference type="PANTHER" id="PTHR22946">
    <property type="entry name" value="DIENELACTONE HYDROLASE DOMAIN-CONTAINING PROTEIN-RELATED"/>
    <property type="match status" value="1"/>
</dbReference>
<dbReference type="Pfam" id="PF02129">
    <property type="entry name" value="Peptidase_S15"/>
    <property type="match status" value="1"/>
</dbReference>
<dbReference type="InterPro" id="IPR050261">
    <property type="entry name" value="FrsA_esterase"/>
</dbReference>
<accession>A0A542DMU0</accession>
<keyword evidence="5" id="KW-1185">Reference proteome</keyword>
<dbReference type="AlphaFoldDB" id="A0A542DMU0"/>
<dbReference type="GO" id="GO:0052689">
    <property type="term" value="F:carboxylic ester hydrolase activity"/>
    <property type="evidence" value="ECO:0007669"/>
    <property type="project" value="UniProtKB-ARBA"/>
</dbReference>
<keyword evidence="2" id="KW-0378">Hydrolase</keyword>
<dbReference type="RefSeq" id="WP_142000091.1">
    <property type="nucleotide sequence ID" value="NZ_VFML01000001.1"/>
</dbReference>
<evidence type="ECO:0000313" key="4">
    <source>
        <dbReference type="EMBL" id="TQJ04413.1"/>
    </source>
</evidence>
<reference evidence="4 5" key="1">
    <citation type="submission" date="2019-06" db="EMBL/GenBank/DDBJ databases">
        <title>Sequencing the genomes of 1000 actinobacteria strains.</title>
        <authorList>
            <person name="Klenk H.-P."/>
        </authorList>
    </citation>
    <scope>NUCLEOTIDE SEQUENCE [LARGE SCALE GENOMIC DNA]</scope>
    <source>
        <strain evidence="4 5">DSM 45679</strain>
    </source>
</reference>
<evidence type="ECO:0000256" key="2">
    <source>
        <dbReference type="ARBA" id="ARBA00022801"/>
    </source>
</evidence>
<dbReference type="SUPFAM" id="SSF53474">
    <property type="entry name" value="alpha/beta-Hydrolases"/>
    <property type="match status" value="1"/>
</dbReference>
<protein>
    <submittedName>
        <fullName evidence="4">X-Pro dipeptidyl-peptidase-like protein</fullName>
    </submittedName>
</protein>
<comment type="similarity">
    <text evidence="1">Belongs to the AB hydrolase superfamily.</text>
</comment>
<dbReference type="Gene3D" id="3.40.50.1820">
    <property type="entry name" value="alpha/beta hydrolase"/>
    <property type="match status" value="1"/>
</dbReference>
<dbReference type="InterPro" id="IPR029058">
    <property type="entry name" value="AB_hydrolase_fold"/>
</dbReference>
<gene>
    <name evidence="4" type="ORF">FB471_4206</name>
</gene>
<dbReference type="Proteomes" id="UP000320876">
    <property type="component" value="Unassembled WGS sequence"/>
</dbReference>
<comment type="caution">
    <text evidence="4">The sequence shown here is derived from an EMBL/GenBank/DDBJ whole genome shotgun (WGS) entry which is preliminary data.</text>
</comment>
<feature type="domain" description="Xaa-Pro dipeptidyl-peptidase-like" evidence="3">
    <location>
        <begin position="16"/>
        <end position="172"/>
    </location>
</feature>
<name>A0A542DMU0_AMYCI</name>
<organism evidence="4 5">
    <name type="scientific">Amycolatopsis cihanbeyliensis</name>
    <dbReference type="NCBI Taxonomy" id="1128664"/>
    <lineage>
        <taxon>Bacteria</taxon>
        <taxon>Bacillati</taxon>
        <taxon>Actinomycetota</taxon>
        <taxon>Actinomycetes</taxon>
        <taxon>Pseudonocardiales</taxon>
        <taxon>Pseudonocardiaceae</taxon>
        <taxon>Amycolatopsis</taxon>
    </lineage>
</organism>
<dbReference type="OrthoDB" id="5902829at2"/>
<evidence type="ECO:0000313" key="5">
    <source>
        <dbReference type="Proteomes" id="UP000320876"/>
    </source>
</evidence>
<proteinExistence type="inferred from homology"/>